<dbReference type="Proteomes" id="UP000632222">
    <property type="component" value="Unassembled WGS sequence"/>
</dbReference>
<evidence type="ECO:0000256" key="4">
    <source>
        <dbReference type="ARBA" id="ARBA00022842"/>
    </source>
</evidence>
<dbReference type="InterPro" id="IPR023214">
    <property type="entry name" value="HAD_sf"/>
</dbReference>
<gene>
    <name evidence="5" type="ORF">GCM10008938_09210</name>
</gene>
<dbReference type="SFLD" id="SFLDG01129">
    <property type="entry name" value="C1.5:_HAD__Beta-PGM__Phosphata"/>
    <property type="match status" value="1"/>
</dbReference>
<evidence type="ECO:0000313" key="6">
    <source>
        <dbReference type="Proteomes" id="UP000632222"/>
    </source>
</evidence>
<dbReference type="Pfam" id="PF00702">
    <property type="entry name" value="Hydrolase"/>
    <property type="match status" value="1"/>
</dbReference>
<dbReference type="Gene3D" id="3.40.50.1000">
    <property type="entry name" value="HAD superfamily/HAD-like"/>
    <property type="match status" value="1"/>
</dbReference>
<dbReference type="InterPro" id="IPR036412">
    <property type="entry name" value="HAD-like_sf"/>
</dbReference>
<name>A0ABQ2CZJ9_9DEIO</name>
<dbReference type="SFLD" id="SFLDG01135">
    <property type="entry name" value="C1.5.6:_HAD__Beta-PGM__Phospha"/>
    <property type="match status" value="1"/>
</dbReference>
<dbReference type="InterPro" id="IPR006439">
    <property type="entry name" value="HAD-SF_hydro_IA"/>
</dbReference>
<dbReference type="SFLD" id="SFLDS00003">
    <property type="entry name" value="Haloacid_Dehalogenase"/>
    <property type="match status" value="1"/>
</dbReference>
<evidence type="ECO:0000256" key="1">
    <source>
        <dbReference type="ARBA" id="ARBA00001946"/>
    </source>
</evidence>
<keyword evidence="6" id="KW-1185">Reference proteome</keyword>
<comment type="cofactor">
    <cofactor evidence="1">
        <name>Mg(2+)</name>
        <dbReference type="ChEBI" id="CHEBI:18420"/>
    </cofactor>
</comment>
<reference evidence="6" key="1">
    <citation type="journal article" date="2019" name="Int. J. Syst. Evol. Microbiol.">
        <title>The Global Catalogue of Microorganisms (GCM) 10K type strain sequencing project: providing services to taxonomists for standard genome sequencing and annotation.</title>
        <authorList>
            <consortium name="The Broad Institute Genomics Platform"/>
            <consortium name="The Broad Institute Genome Sequencing Center for Infectious Disease"/>
            <person name="Wu L."/>
            <person name="Ma J."/>
        </authorList>
    </citation>
    <scope>NUCLEOTIDE SEQUENCE [LARGE SCALE GENOMIC DNA]</scope>
    <source>
        <strain evidence="6">JCM 14370</strain>
    </source>
</reference>
<protein>
    <submittedName>
        <fullName evidence="5">dUMP phosphatase</fullName>
    </submittedName>
</protein>
<evidence type="ECO:0000256" key="3">
    <source>
        <dbReference type="ARBA" id="ARBA00022801"/>
    </source>
</evidence>
<dbReference type="PANTHER" id="PTHR46470">
    <property type="entry name" value="N-ACYLNEURAMINATE-9-PHOSPHATASE"/>
    <property type="match status" value="1"/>
</dbReference>
<evidence type="ECO:0000313" key="5">
    <source>
        <dbReference type="EMBL" id="GGJ25344.1"/>
    </source>
</evidence>
<keyword evidence="2" id="KW-0479">Metal-binding</keyword>
<comment type="caution">
    <text evidence="5">The sequence shown here is derived from an EMBL/GenBank/DDBJ whole genome shotgun (WGS) entry which is preliminary data.</text>
</comment>
<accession>A0ABQ2CZJ9</accession>
<keyword evidence="3" id="KW-0378">Hydrolase</keyword>
<dbReference type="InterPro" id="IPR051400">
    <property type="entry name" value="HAD-like_hydrolase"/>
</dbReference>
<dbReference type="NCBIfam" id="TIGR01509">
    <property type="entry name" value="HAD-SF-IA-v3"/>
    <property type="match status" value="1"/>
</dbReference>
<keyword evidence="4" id="KW-0460">Magnesium</keyword>
<evidence type="ECO:0000256" key="2">
    <source>
        <dbReference type="ARBA" id="ARBA00022723"/>
    </source>
</evidence>
<dbReference type="PANTHER" id="PTHR46470:SF2">
    <property type="entry name" value="GLYCERALDEHYDE 3-PHOSPHATE PHOSPHATASE"/>
    <property type="match status" value="1"/>
</dbReference>
<dbReference type="SUPFAM" id="SSF56784">
    <property type="entry name" value="HAD-like"/>
    <property type="match status" value="1"/>
</dbReference>
<sequence>MLILLLQMGMCFSGAMLKTLFFDIDDTLFDHYNSMQAAFERIYHQTPEFQTRPLPEMHALHKKVLEEVHDLYVIPRLMTLHEARKKRFEILLEQCGTTNGTLAERLKDDYRTTFLESRILLEGTEKLLADLKGKVKIGVISNNSIEEQTEKLQTLGIYDFIDVWVMSGEFGFGKPDPRIYQIALERAGCAAHEAMMIGDDHAKDVEAAQKAGIRAIWLNRFGHPAPSPDVTQITSLADLYALEELQGLLSATEPKR</sequence>
<dbReference type="EMBL" id="BMOD01000002">
    <property type="protein sequence ID" value="GGJ25344.1"/>
    <property type="molecule type" value="Genomic_DNA"/>
</dbReference>
<dbReference type="Gene3D" id="1.20.120.710">
    <property type="entry name" value="Haloacid dehalogenase hydrolase-like domain"/>
    <property type="match status" value="1"/>
</dbReference>
<organism evidence="5 6">
    <name type="scientific">Deinococcus roseus</name>
    <dbReference type="NCBI Taxonomy" id="392414"/>
    <lineage>
        <taxon>Bacteria</taxon>
        <taxon>Thermotogati</taxon>
        <taxon>Deinococcota</taxon>
        <taxon>Deinococci</taxon>
        <taxon>Deinococcales</taxon>
        <taxon>Deinococcaceae</taxon>
        <taxon>Deinococcus</taxon>
    </lineage>
</organism>
<proteinExistence type="predicted"/>
<dbReference type="NCBIfam" id="TIGR01549">
    <property type="entry name" value="HAD-SF-IA-v1"/>
    <property type="match status" value="1"/>
</dbReference>